<gene>
    <name evidence="2" type="ORF">SAMN02745753_04462</name>
</gene>
<proteinExistence type="predicted"/>
<sequence>MLTGEDGSPLFSLSLEPSLFIGALLLATLTGLISAFVPALSAARLDPVVAIRG</sequence>
<keyword evidence="3" id="KW-1185">Reference proteome</keyword>
<dbReference type="EMBL" id="FQVF01000030">
    <property type="protein sequence ID" value="SHG77170.1"/>
    <property type="molecule type" value="Genomic_DNA"/>
</dbReference>
<organism evidence="2 3">
    <name type="scientific">Marinomonas polaris DSM 16579</name>
    <dbReference type="NCBI Taxonomy" id="1122206"/>
    <lineage>
        <taxon>Bacteria</taxon>
        <taxon>Pseudomonadati</taxon>
        <taxon>Pseudomonadota</taxon>
        <taxon>Gammaproteobacteria</taxon>
        <taxon>Oceanospirillales</taxon>
        <taxon>Oceanospirillaceae</taxon>
        <taxon>Marinomonas</taxon>
    </lineage>
</organism>
<keyword evidence="1" id="KW-0812">Transmembrane</keyword>
<protein>
    <submittedName>
        <fullName evidence="2">Lipoprotein-releasing system permease protein</fullName>
    </submittedName>
</protein>
<keyword evidence="1" id="KW-0472">Membrane</keyword>
<name>A0A1M5MIK2_9GAMM</name>
<keyword evidence="2" id="KW-0449">Lipoprotein</keyword>
<reference evidence="3" key="1">
    <citation type="submission" date="2016-11" db="EMBL/GenBank/DDBJ databases">
        <authorList>
            <person name="Varghese N."/>
            <person name="Submissions S."/>
        </authorList>
    </citation>
    <scope>NUCLEOTIDE SEQUENCE [LARGE SCALE GENOMIC DNA]</scope>
    <source>
        <strain evidence="3">DSM 16579</strain>
    </source>
</reference>
<dbReference type="STRING" id="1122206.SAMN02745753_04462"/>
<evidence type="ECO:0000313" key="3">
    <source>
        <dbReference type="Proteomes" id="UP000184517"/>
    </source>
</evidence>
<dbReference type="Proteomes" id="UP000184517">
    <property type="component" value="Unassembled WGS sequence"/>
</dbReference>
<dbReference type="AlphaFoldDB" id="A0A1M5MIK2"/>
<evidence type="ECO:0000313" key="2">
    <source>
        <dbReference type="EMBL" id="SHG77170.1"/>
    </source>
</evidence>
<feature type="transmembrane region" description="Helical" evidence="1">
    <location>
        <begin position="20"/>
        <end position="43"/>
    </location>
</feature>
<dbReference type="RefSeq" id="WP_217653771.1">
    <property type="nucleotide sequence ID" value="NZ_FQVF01000030.1"/>
</dbReference>
<evidence type="ECO:0000256" key="1">
    <source>
        <dbReference type="SAM" id="Phobius"/>
    </source>
</evidence>
<accession>A0A1M5MIK2</accession>
<keyword evidence="1" id="KW-1133">Transmembrane helix</keyword>